<dbReference type="GO" id="GO:0030036">
    <property type="term" value="P:actin cytoskeleton organization"/>
    <property type="evidence" value="ECO:0007669"/>
    <property type="project" value="Ensembl"/>
</dbReference>
<evidence type="ECO:0000256" key="9">
    <source>
        <dbReference type="PROSITE-ProRule" id="PRU00125"/>
    </source>
</evidence>
<feature type="region of interest" description="Disordered" evidence="10">
    <location>
        <begin position="276"/>
        <end position="335"/>
    </location>
</feature>
<dbReference type="HOGENOM" id="CLU_001357_8_1_1"/>
<proteinExistence type="predicted"/>
<dbReference type="Proteomes" id="UP000008912">
    <property type="component" value="Unassembled WGS sequence"/>
</dbReference>
<dbReference type="GO" id="GO:0001726">
    <property type="term" value="C:ruffle"/>
    <property type="evidence" value="ECO:0007669"/>
    <property type="project" value="Ensembl"/>
</dbReference>
<protein>
    <recommendedName>
        <fullName evidence="8">PDZ and LIM domain protein 7</fullName>
    </recommendedName>
</protein>
<dbReference type="PROSITE" id="PS50106">
    <property type="entry name" value="PDZ"/>
    <property type="match status" value="1"/>
</dbReference>
<dbReference type="CDD" id="cd09452">
    <property type="entry name" value="LIM1_Enigma"/>
    <property type="match status" value="1"/>
</dbReference>
<dbReference type="Gene3D" id="2.10.110.10">
    <property type="entry name" value="Cysteine Rich Protein"/>
    <property type="match status" value="3"/>
</dbReference>
<dbReference type="PROSITE" id="PS00478">
    <property type="entry name" value="LIM_DOMAIN_1"/>
    <property type="match status" value="1"/>
</dbReference>
<sequence length="652" mass="71138">MLHTRKSLRFRNSGDADGLHLMPNNAYPHDGPAKRVLLSHFSEEDTKIRDIQVCLVSKAAFFRLRQRMAQGAGRAASWLLDEATCSPDPAQTPPRLRPIERSRAGQAFQLKAKRDFVIGRGGRKDWVGLPRRSEAARGRDFDGAWLLAPPPSAGSKRTAAAGAGSEHGWPIPAPVFGASHRAAPRRGRAGTMESFKVVLEGPAPWGFRLQGGKDFNVPLSISRLTPGGKAAQAGVAVGDWVLSIDGENAGGLTHIEAQNKIRACGERLSLGLSRAQLTQSKPQKALAPAADPPRYTFAPSASLNKTARPFGAPLPADSALQQNGQPLRPLVPDASKQRLMEDTEDWRPRPGTGQSRSFRILAHLTGTEFMQDPDEEHLKKSSQVPRTEVPAPASATLQEPWPAQAGPTTLSPTSRPPWAVDPTFAERYAPDKTSTVLTRHSQPATPTPLQNRTSIVQAAAGGGTGTGGGNNGKTPVCHHCHKVIRGRYLVALGHAYHPEEFVCSQCGKVLEEGGFFEEKGAIFCPPCYDVRYAPSCAKCKKKITGEIMHALKMTWHVHCFTCTACKTPIRNRAFYMEEGAPYCERDYEKMFGTKCRGCDFKIDAGDRFLEALGFSWHDTCFVCAICHINLEGKTFYSKKDKPLCKSHAFSHV</sequence>
<dbReference type="CDD" id="cd09458">
    <property type="entry name" value="LIM3_Enigma"/>
    <property type="match status" value="1"/>
</dbReference>
<dbReference type="FunFam" id="2.10.110.10:FF:000010">
    <property type="entry name" value="PDZ and LIM domain protein 5"/>
    <property type="match status" value="1"/>
</dbReference>
<feature type="domain" description="LIM zinc-binding" evidence="11">
    <location>
        <begin position="534"/>
        <end position="593"/>
    </location>
</feature>
<dbReference type="Gene3D" id="2.30.42.10">
    <property type="match status" value="1"/>
</dbReference>
<keyword evidence="14" id="KW-1185">Reference proteome</keyword>
<reference evidence="13 14" key="1">
    <citation type="journal article" date="2010" name="Nature">
        <title>The sequence and de novo assembly of the giant panda genome.</title>
        <authorList>
            <person name="Li R."/>
            <person name="Fan W."/>
            <person name="Tian G."/>
            <person name="Zhu H."/>
            <person name="He L."/>
            <person name="Cai J."/>
            <person name="Huang Q."/>
            <person name="Cai Q."/>
            <person name="Li B."/>
            <person name="Bai Y."/>
            <person name="Zhang Z."/>
            <person name="Zhang Y."/>
            <person name="Wang W."/>
            <person name="Li J."/>
            <person name="Wei F."/>
            <person name="Li H."/>
            <person name="Jian M."/>
            <person name="Li J."/>
            <person name="Zhang Z."/>
            <person name="Nielsen R."/>
            <person name="Li D."/>
            <person name="Gu W."/>
            <person name="Yang Z."/>
            <person name="Xuan Z."/>
            <person name="Ryder O.A."/>
            <person name="Leung F.C."/>
            <person name="Zhou Y."/>
            <person name="Cao J."/>
            <person name="Sun X."/>
            <person name="Fu Y."/>
            <person name="Fang X."/>
            <person name="Guo X."/>
            <person name="Wang B."/>
            <person name="Hou R."/>
            <person name="Shen F."/>
            <person name="Mu B."/>
            <person name="Ni P."/>
            <person name="Lin R."/>
            <person name="Qian W."/>
            <person name="Wang G."/>
            <person name="Yu C."/>
            <person name="Nie W."/>
            <person name="Wang J."/>
            <person name="Wu Z."/>
            <person name="Liang H."/>
            <person name="Min J."/>
            <person name="Wu Q."/>
            <person name="Cheng S."/>
            <person name="Ruan J."/>
            <person name="Wang M."/>
            <person name="Shi Z."/>
            <person name="Wen M."/>
            <person name="Liu B."/>
            <person name="Ren X."/>
            <person name="Zheng H."/>
            <person name="Dong D."/>
            <person name="Cook K."/>
            <person name="Shan G."/>
            <person name="Zhang H."/>
            <person name="Kosiol C."/>
            <person name="Xie X."/>
            <person name="Lu Z."/>
            <person name="Zheng H."/>
            <person name="Li Y."/>
            <person name="Steiner C.C."/>
            <person name="Lam T.T."/>
            <person name="Lin S."/>
            <person name="Zhang Q."/>
            <person name="Li G."/>
            <person name="Tian J."/>
            <person name="Gong T."/>
            <person name="Liu H."/>
            <person name="Zhang D."/>
            <person name="Fang L."/>
            <person name="Ye C."/>
            <person name="Zhang J."/>
            <person name="Hu W."/>
            <person name="Xu A."/>
            <person name="Ren Y."/>
            <person name="Zhang G."/>
            <person name="Bruford M.W."/>
            <person name="Li Q."/>
            <person name="Ma L."/>
            <person name="Guo Y."/>
            <person name="An N."/>
            <person name="Hu Y."/>
            <person name="Zheng Y."/>
            <person name="Shi Y."/>
            <person name="Li Z."/>
            <person name="Liu Q."/>
            <person name="Chen Y."/>
            <person name="Zhao J."/>
            <person name="Qu N."/>
            <person name="Zhao S."/>
            <person name="Tian F."/>
            <person name="Wang X."/>
            <person name="Wang H."/>
            <person name="Xu L."/>
            <person name="Liu X."/>
            <person name="Vinar T."/>
            <person name="Wang Y."/>
            <person name="Lam T.W."/>
            <person name="Yiu S.M."/>
            <person name="Liu S."/>
            <person name="Zhang H."/>
            <person name="Li D."/>
            <person name="Huang Y."/>
            <person name="Wang X."/>
            <person name="Yang G."/>
            <person name="Jiang Z."/>
            <person name="Wang J."/>
            <person name="Qin N."/>
            <person name="Li L."/>
            <person name="Li J."/>
            <person name="Bolund L."/>
            <person name="Kristiansen K."/>
            <person name="Wong G.K."/>
            <person name="Olson M."/>
            <person name="Zhang X."/>
            <person name="Li S."/>
            <person name="Yang H."/>
            <person name="Wang J."/>
            <person name="Wang J."/>
        </authorList>
    </citation>
    <scope>NUCLEOTIDE SEQUENCE [LARGE SCALE GENOMIC DNA]</scope>
</reference>
<dbReference type="GO" id="GO:0051371">
    <property type="term" value="F:muscle alpha-actinin binding"/>
    <property type="evidence" value="ECO:0007669"/>
    <property type="project" value="TreeGrafter"/>
</dbReference>
<keyword evidence="3 9" id="KW-0479">Metal-binding</keyword>
<keyword evidence="2" id="KW-0963">Cytoplasm</keyword>
<evidence type="ECO:0000256" key="4">
    <source>
        <dbReference type="ARBA" id="ARBA00022737"/>
    </source>
</evidence>
<dbReference type="GeneTree" id="ENSGT00940000159626"/>
<feature type="domain" description="LIM zinc-binding" evidence="11">
    <location>
        <begin position="594"/>
        <end position="652"/>
    </location>
</feature>
<dbReference type="eggNOG" id="KOG1703">
    <property type="taxonomic scope" value="Eukaryota"/>
</dbReference>
<dbReference type="GO" id="GO:0005912">
    <property type="term" value="C:adherens junction"/>
    <property type="evidence" value="ECO:0007669"/>
    <property type="project" value="Ensembl"/>
</dbReference>
<evidence type="ECO:0000256" key="8">
    <source>
        <dbReference type="ARBA" id="ARBA00039368"/>
    </source>
</evidence>
<dbReference type="CDD" id="cd06753">
    <property type="entry name" value="PDZ_PDLIM-like"/>
    <property type="match status" value="1"/>
</dbReference>
<keyword evidence="6 9" id="KW-0440">LIM domain</keyword>
<feature type="region of interest" description="Disordered" evidence="10">
    <location>
        <begin position="368"/>
        <end position="421"/>
    </location>
</feature>
<evidence type="ECO:0000259" key="11">
    <source>
        <dbReference type="PROSITE" id="PS50023"/>
    </source>
</evidence>
<dbReference type="Pfam" id="PF00595">
    <property type="entry name" value="PDZ"/>
    <property type="match status" value="1"/>
</dbReference>
<evidence type="ECO:0000313" key="13">
    <source>
        <dbReference type="Ensembl" id="ENSAMEP00000019110.2"/>
    </source>
</evidence>
<evidence type="ECO:0000313" key="14">
    <source>
        <dbReference type="Proteomes" id="UP000008912"/>
    </source>
</evidence>
<keyword evidence="4" id="KW-0677">Repeat</keyword>
<keyword evidence="7" id="KW-0206">Cytoskeleton</keyword>
<dbReference type="SMART" id="SM00132">
    <property type="entry name" value="LIM"/>
    <property type="match status" value="3"/>
</dbReference>
<dbReference type="InterPro" id="IPR001781">
    <property type="entry name" value="Znf_LIM"/>
</dbReference>
<dbReference type="InterPro" id="IPR050604">
    <property type="entry name" value="PDZ-LIM_domain"/>
</dbReference>
<evidence type="ECO:0000256" key="3">
    <source>
        <dbReference type="ARBA" id="ARBA00022723"/>
    </source>
</evidence>
<dbReference type="PANTHER" id="PTHR24214:SF0">
    <property type="entry name" value="PDZ AND LIM DOMAIN PROTEIN 7"/>
    <property type="match status" value="1"/>
</dbReference>
<dbReference type="GO" id="GO:0031941">
    <property type="term" value="C:filamentous actin"/>
    <property type="evidence" value="ECO:0007669"/>
    <property type="project" value="TreeGrafter"/>
</dbReference>
<dbReference type="InParanoid" id="G1MIC5"/>
<dbReference type="InterPro" id="IPR001478">
    <property type="entry name" value="PDZ"/>
</dbReference>
<dbReference type="GO" id="GO:0003779">
    <property type="term" value="F:actin binding"/>
    <property type="evidence" value="ECO:0007669"/>
    <property type="project" value="TreeGrafter"/>
</dbReference>
<accession>G1MIC5</accession>
<dbReference type="GO" id="GO:0001725">
    <property type="term" value="C:stress fiber"/>
    <property type="evidence" value="ECO:0007669"/>
    <property type="project" value="Ensembl"/>
</dbReference>
<dbReference type="STRING" id="9646.ENSAMEP00000019110"/>
<evidence type="ECO:0000256" key="7">
    <source>
        <dbReference type="ARBA" id="ARBA00023212"/>
    </source>
</evidence>
<dbReference type="SUPFAM" id="SSF50156">
    <property type="entry name" value="PDZ domain-like"/>
    <property type="match status" value="1"/>
</dbReference>
<evidence type="ECO:0000256" key="2">
    <source>
        <dbReference type="ARBA" id="ARBA00022490"/>
    </source>
</evidence>
<dbReference type="FunFam" id="2.10.110.10:FF:000020">
    <property type="entry name" value="PDZ and LIM domain protein 5"/>
    <property type="match status" value="1"/>
</dbReference>
<dbReference type="Ensembl" id="ENSAMET00000019872.2">
    <property type="protein sequence ID" value="ENSAMEP00000019110.2"/>
    <property type="gene ID" value="ENSAMEG00000018074.2"/>
</dbReference>
<keyword evidence="5 9" id="KW-0862">Zinc</keyword>
<name>G1MIC5_AILME</name>
<dbReference type="GO" id="GO:0005925">
    <property type="term" value="C:focal adhesion"/>
    <property type="evidence" value="ECO:0007669"/>
    <property type="project" value="Ensembl"/>
</dbReference>
<reference evidence="13" key="3">
    <citation type="submission" date="2025-09" db="UniProtKB">
        <authorList>
            <consortium name="Ensembl"/>
        </authorList>
    </citation>
    <scope>IDENTIFICATION</scope>
</reference>
<dbReference type="FunFam" id="2.10.110.10:FF:000014">
    <property type="entry name" value="PDZ and LIM domain protein 5"/>
    <property type="match status" value="1"/>
</dbReference>
<evidence type="ECO:0000256" key="6">
    <source>
        <dbReference type="ARBA" id="ARBA00023038"/>
    </source>
</evidence>
<organism evidence="13 14">
    <name type="scientific">Ailuropoda melanoleuca</name>
    <name type="common">Giant panda</name>
    <dbReference type="NCBI Taxonomy" id="9646"/>
    <lineage>
        <taxon>Eukaryota</taxon>
        <taxon>Metazoa</taxon>
        <taxon>Chordata</taxon>
        <taxon>Craniata</taxon>
        <taxon>Vertebrata</taxon>
        <taxon>Euteleostomi</taxon>
        <taxon>Mammalia</taxon>
        <taxon>Eutheria</taxon>
        <taxon>Laurasiatheria</taxon>
        <taxon>Carnivora</taxon>
        <taxon>Caniformia</taxon>
        <taxon>Ursidae</taxon>
        <taxon>Ailuropoda</taxon>
    </lineage>
</organism>
<dbReference type="CDD" id="cd09456">
    <property type="entry name" value="LIM2_Enigma"/>
    <property type="match status" value="1"/>
</dbReference>
<evidence type="ECO:0000256" key="1">
    <source>
        <dbReference type="ARBA" id="ARBA00004245"/>
    </source>
</evidence>
<evidence type="ECO:0000256" key="5">
    <source>
        <dbReference type="ARBA" id="ARBA00022833"/>
    </source>
</evidence>
<evidence type="ECO:0000256" key="10">
    <source>
        <dbReference type="SAM" id="MobiDB-lite"/>
    </source>
</evidence>
<reference evidence="13" key="2">
    <citation type="submission" date="2025-08" db="UniProtKB">
        <authorList>
            <consortium name="Ensembl"/>
        </authorList>
    </citation>
    <scope>IDENTIFICATION</scope>
</reference>
<dbReference type="SUPFAM" id="SSF57716">
    <property type="entry name" value="Glucocorticoid receptor-like (DNA-binding domain)"/>
    <property type="match status" value="4"/>
</dbReference>
<dbReference type="GO" id="GO:0007507">
    <property type="term" value="P:heart development"/>
    <property type="evidence" value="ECO:0007669"/>
    <property type="project" value="TreeGrafter"/>
</dbReference>
<dbReference type="GO" id="GO:0005654">
    <property type="term" value="C:nucleoplasm"/>
    <property type="evidence" value="ECO:0007669"/>
    <property type="project" value="Ensembl"/>
</dbReference>
<gene>
    <name evidence="13" type="primary">PDLIM7</name>
</gene>
<dbReference type="AlphaFoldDB" id="G1MIC5"/>
<feature type="domain" description="LIM zinc-binding" evidence="11">
    <location>
        <begin position="475"/>
        <end position="533"/>
    </location>
</feature>
<dbReference type="InterPro" id="IPR036034">
    <property type="entry name" value="PDZ_sf"/>
</dbReference>
<dbReference type="GO" id="GO:0030018">
    <property type="term" value="C:Z disc"/>
    <property type="evidence" value="ECO:0007669"/>
    <property type="project" value="TreeGrafter"/>
</dbReference>
<dbReference type="GO" id="GO:0061061">
    <property type="term" value="P:muscle structure development"/>
    <property type="evidence" value="ECO:0007669"/>
    <property type="project" value="TreeGrafter"/>
</dbReference>
<dbReference type="Pfam" id="PF00412">
    <property type="entry name" value="LIM"/>
    <property type="match status" value="3"/>
</dbReference>
<dbReference type="PANTHER" id="PTHR24214">
    <property type="entry name" value="PDZ AND LIM DOMAIN PROTEIN ZASP"/>
    <property type="match status" value="1"/>
</dbReference>
<dbReference type="FunFam" id="2.30.42.10:FF:000019">
    <property type="entry name" value="LIM domain binding 3 isoform 1"/>
    <property type="match status" value="1"/>
</dbReference>
<dbReference type="SMART" id="SM00228">
    <property type="entry name" value="PDZ"/>
    <property type="match status" value="1"/>
</dbReference>
<dbReference type="PROSITE" id="PS50023">
    <property type="entry name" value="LIM_DOMAIN_2"/>
    <property type="match status" value="3"/>
</dbReference>
<dbReference type="GO" id="GO:0046872">
    <property type="term" value="F:metal ion binding"/>
    <property type="evidence" value="ECO:0007669"/>
    <property type="project" value="UniProtKB-KW"/>
</dbReference>
<comment type="subcellular location">
    <subcellularLocation>
        <location evidence="1">Cytoplasm</location>
        <location evidence="1">Cytoskeleton</location>
    </subcellularLocation>
</comment>
<feature type="domain" description="PDZ" evidence="12">
    <location>
        <begin position="200"/>
        <end position="276"/>
    </location>
</feature>
<evidence type="ECO:0000259" key="12">
    <source>
        <dbReference type="PROSITE" id="PS50106"/>
    </source>
</evidence>